<accession>A0A7S3R249</accession>
<protein>
    <recommendedName>
        <fullName evidence="3">FCP1 homology domain-containing protein</fullName>
    </recommendedName>
</protein>
<dbReference type="InterPro" id="IPR023198">
    <property type="entry name" value="PGP-like_dom2"/>
</dbReference>
<dbReference type="EMBL" id="HBIP01025600">
    <property type="protein sequence ID" value="CAE0500342.1"/>
    <property type="molecule type" value="Transcribed_RNA"/>
</dbReference>
<reference evidence="2" key="1">
    <citation type="submission" date="2021-01" db="EMBL/GenBank/DDBJ databases">
        <authorList>
            <person name="Corre E."/>
            <person name="Pelletier E."/>
            <person name="Niang G."/>
            <person name="Scheremetjew M."/>
            <person name="Finn R."/>
            <person name="Kale V."/>
            <person name="Holt S."/>
            <person name="Cochrane G."/>
            <person name="Meng A."/>
            <person name="Brown T."/>
            <person name="Cohen L."/>
        </authorList>
    </citation>
    <scope>NUCLEOTIDE SEQUENCE</scope>
    <source>
        <strain evidence="2">CCMP1320</strain>
    </source>
</reference>
<dbReference type="Pfam" id="PF13419">
    <property type="entry name" value="HAD_2"/>
    <property type="match status" value="1"/>
</dbReference>
<sequence>MLQKQMGCSAHPYPSGPPRAGISRKRVVQTRAGQEPQGPREIQQKQQYLKHISRGPPVSGSERGEAFFTLSPSSPLLDVDSLNEQLRPTGAARLRNVQQPDQAYGLIFNLDNVIANTRAALAKAWKDLSVAKGLPCPEDTLRLVRYGSCPERIMMDVLRWSRDPKVVRALCWDLAEAYGAALMEQTTPTAPGLREWLDSAATYSVPCAAVSTLDRPTARRLLEKMHLHDHFVHLQSADEMCTTAQSFLSSALQLQRPPNHCVVFDDCPLSITAAHNASMKIVGIRSKEQPAYRLRGADVTASSLSELKIYNIRRLFANTDLEFGNLVKQQSTDPPRIRRVRNATL</sequence>
<dbReference type="PANTHER" id="PTHR47858:SF2">
    <property type="entry name" value="HALOACID DEHALOGENASE-LIKE HYDROLASE (HAD) SUPERFAMILY PROTEIN"/>
    <property type="match status" value="1"/>
</dbReference>
<dbReference type="Gene3D" id="3.40.50.1000">
    <property type="entry name" value="HAD superfamily/HAD-like"/>
    <property type="match status" value="1"/>
</dbReference>
<dbReference type="SUPFAM" id="SSF56784">
    <property type="entry name" value="HAD-like"/>
    <property type="match status" value="1"/>
</dbReference>
<dbReference type="InterPro" id="IPR041492">
    <property type="entry name" value="HAD_2"/>
</dbReference>
<dbReference type="AlphaFoldDB" id="A0A7S3R249"/>
<dbReference type="Gene3D" id="1.10.150.240">
    <property type="entry name" value="Putative phosphatase, domain 2"/>
    <property type="match status" value="1"/>
</dbReference>
<dbReference type="InterPro" id="IPR036412">
    <property type="entry name" value="HAD-like_sf"/>
</dbReference>
<dbReference type="PANTHER" id="PTHR47858">
    <property type="entry name" value="HALOACID DEHALOGENASE-LIKE HYDROLASE (HAD) SUPERFAMILY PROTEIN"/>
    <property type="match status" value="1"/>
</dbReference>
<dbReference type="InterPro" id="IPR023214">
    <property type="entry name" value="HAD_sf"/>
</dbReference>
<evidence type="ECO:0000313" key="2">
    <source>
        <dbReference type="EMBL" id="CAE0500342.1"/>
    </source>
</evidence>
<name>A0A7S3R249_DUNTE</name>
<evidence type="ECO:0008006" key="3">
    <source>
        <dbReference type="Google" id="ProtNLM"/>
    </source>
</evidence>
<organism evidence="2">
    <name type="scientific">Dunaliella tertiolecta</name>
    <name type="common">Green alga</name>
    <dbReference type="NCBI Taxonomy" id="3047"/>
    <lineage>
        <taxon>Eukaryota</taxon>
        <taxon>Viridiplantae</taxon>
        <taxon>Chlorophyta</taxon>
        <taxon>core chlorophytes</taxon>
        <taxon>Chlorophyceae</taxon>
        <taxon>CS clade</taxon>
        <taxon>Chlamydomonadales</taxon>
        <taxon>Dunaliellaceae</taxon>
        <taxon>Dunaliella</taxon>
    </lineage>
</organism>
<gene>
    <name evidence="2" type="ORF">DTER00134_LOCUS15415</name>
</gene>
<dbReference type="CDD" id="cd07505">
    <property type="entry name" value="HAD_BPGM-like"/>
    <property type="match status" value="1"/>
</dbReference>
<evidence type="ECO:0000256" key="1">
    <source>
        <dbReference type="SAM" id="MobiDB-lite"/>
    </source>
</evidence>
<feature type="region of interest" description="Disordered" evidence="1">
    <location>
        <begin position="1"/>
        <end position="43"/>
    </location>
</feature>
<proteinExistence type="predicted"/>